<dbReference type="AlphaFoldDB" id="A0A0F3MP82"/>
<proteinExistence type="predicted"/>
<evidence type="ECO:0000313" key="2">
    <source>
        <dbReference type="Proteomes" id="UP000033616"/>
    </source>
</evidence>
<dbReference type="Proteomes" id="UP000033616">
    <property type="component" value="Unassembled WGS sequence"/>
</dbReference>
<dbReference type="EMBL" id="LANP01000001">
    <property type="protein sequence ID" value="KJV57481.1"/>
    <property type="molecule type" value="Genomic_DNA"/>
</dbReference>
<keyword evidence="2" id="KW-1185">Reference proteome</keyword>
<sequence>MGTIAEKYIDEGRAEGVEFGKIETKKRAGNEVIKIWLSE</sequence>
<name>A0A0F3MP82_9RICK</name>
<accession>A0A0F3MP82</accession>
<protein>
    <submittedName>
        <fullName evidence="1">Uncharacterized protein</fullName>
    </submittedName>
</protein>
<reference evidence="1 2" key="1">
    <citation type="submission" date="2015-02" db="EMBL/GenBank/DDBJ databases">
        <title>Genome Sequencing of Rickettsiales.</title>
        <authorList>
            <person name="Daugherty S.C."/>
            <person name="Su Q."/>
            <person name="Abolude K."/>
            <person name="Beier-Sexton M."/>
            <person name="Carlyon J.A."/>
            <person name="Carter R."/>
            <person name="Day N.P."/>
            <person name="Dumler S.J."/>
            <person name="Dyachenko V."/>
            <person name="Godinez A."/>
            <person name="Kurtti T.J."/>
            <person name="Lichay M."/>
            <person name="Mullins K.E."/>
            <person name="Ott S."/>
            <person name="Pappas-Brown V."/>
            <person name="Paris D.H."/>
            <person name="Patel P."/>
            <person name="Richards A.L."/>
            <person name="Sadzewicz L."/>
            <person name="Sears K."/>
            <person name="Seidman D."/>
            <person name="Sengamalay N."/>
            <person name="Stenos J."/>
            <person name="Tallon L.J."/>
            <person name="Vincent G."/>
            <person name="Fraser C.M."/>
            <person name="Munderloh U."/>
            <person name="Dunning-Hotopp J.C."/>
        </authorList>
    </citation>
    <scope>NUCLEOTIDE SEQUENCE [LARGE SCALE GENOMIC DNA]</scope>
    <source>
        <strain evidence="1 2">Fuller</strain>
    </source>
</reference>
<gene>
    <name evidence="1" type="ORF">OCHUTO_0042</name>
</gene>
<evidence type="ECO:0000313" key="1">
    <source>
        <dbReference type="EMBL" id="KJV57481.1"/>
    </source>
</evidence>
<comment type="caution">
    <text evidence="1">The sequence shown here is derived from an EMBL/GenBank/DDBJ whole genome shotgun (WGS) entry which is preliminary data.</text>
</comment>
<dbReference type="PATRIC" id="fig|1359168.3.peg.43"/>
<organism evidence="1 2">
    <name type="scientific">Orientia chuto str. Dubai</name>
    <dbReference type="NCBI Taxonomy" id="1359168"/>
    <lineage>
        <taxon>Bacteria</taxon>
        <taxon>Pseudomonadati</taxon>
        <taxon>Pseudomonadota</taxon>
        <taxon>Alphaproteobacteria</taxon>
        <taxon>Rickettsiales</taxon>
        <taxon>Rickettsiaceae</taxon>
        <taxon>Rickettsieae</taxon>
        <taxon>Orientia</taxon>
    </lineage>
</organism>